<evidence type="ECO:0000313" key="1">
    <source>
        <dbReference type="EMBL" id="JAE23547.1"/>
    </source>
</evidence>
<proteinExistence type="predicted"/>
<sequence length="141" mass="16662">MGYSWKVGDAKQIKFWEDNWLGSSSLAIQFWELYVLVNGKTATIAEIWDGMNLKCTFRRCVDERLMRMWEEVVQITTTIEFTGEEDGLVWQFHSSGVYSSQSLYRVINFRGTQPVYVPALWRIHIPPRVHFFLWLLSKNMC</sequence>
<name>A0A0A9GGC5_ARUDO</name>
<protein>
    <recommendedName>
        <fullName evidence="2">Reverse transcriptase zinc-binding domain-containing protein</fullName>
    </recommendedName>
</protein>
<reference evidence="1" key="1">
    <citation type="submission" date="2014-09" db="EMBL/GenBank/DDBJ databases">
        <authorList>
            <person name="Magalhaes I.L.F."/>
            <person name="Oliveira U."/>
            <person name="Santos F.R."/>
            <person name="Vidigal T.H.D.A."/>
            <person name="Brescovit A.D."/>
            <person name="Santos A.J."/>
        </authorList>
    </citation>
    <scope>NUCLEOTIDE SEQUENCE</scope>
    <source>
        <tissue evidence="1">Shoot tissue taken approximately 20 cm above the soil surface</tissue>
    </source>
</reference>
<accession>A0A0A9GGC5</accession>
<dbReference type="PANTHER" id="PTHR36617">
    <property type="entry name" value="PROTEIN, PUTATIVE-RELATED"/>
    <property type="match status" value="1"/>
</dbReference>
<dbReference type="EMBL" id="GBRH01174349">
    <property type="protein sequence ID" value="JAE23547.1"/>
    <property type="molecule type" value="Transcribed_RNA"/>
</dbReference>
<reference evidence="1" key="2">
    <citation type="journal article" date="2015" name="Data Brief">
        <title>Shoot transcriptome of the giant reed, Arundo donax.</title>
        <authorList>
            <person name="Barrero R.A."/>
            <person name="Guerrero F.D."/>
            <person name="Moolhuijzen P."/>
            <person name="Goolsby J.A."/>
            <person name="Tidwell J."/>
            <person name="Bellgard S.E."/>
            <person name="Bellgard M.I."/>
        </authorList>
    </citation>
    <scope>NUCLEOTIDE SEQUENCE</scope>
    <source>
        <tissue evidence="1">Shoot tissue taken approximately 20 cm above the soil surface</tissue>
    </source>
</reference>
<dbReference type="AlphaFoldDB" id="A0A0A9GGC5"/>
<evidence type="ECO:0008006" key="2">
    <source>
        <dbReference type="Google" id="ProtNLM"/>
    </source>
</evidence>
<organism evidence="1">
    <name type="scientific">Arundo donax</name>
    <name type="common">Giant reed</name>
    <name type="synonym">Donax arundinaceus</name>
    <dbReference type="NCBI Taxonomy" id="35708"/>
    <lineage>
        <taxon>Eukaryota</taxon>
        <taxon>Viridiplantae</taxon>
        <taxon>Streptophyta</taxon>
        <taxon>Embryophyta</taxon>
        <taxon>Tracheophyta</taxon>
        <taxon>Spermatophyta</taxon>
        <taxon>Magnoliopsida</taxon>
        <taxon>Liliopsida</taxon>
        <taxon>Poales</taxon>
        <taxon>Poaceae</taxon>
        <taxon>PACMAD clade</taxon>
        <taxon>Arundinoideae</taxon>
        <taxon>Arundineae</taxon>
        <taxon>Arundo</taxon>
    </lineage>
</organism>
<dbReference type="PANTHER" id="PTHR36617:SF15">
    <property type="entry name" value="REVERSE TRANSCRIPTASE ZINC-BINDING DOMAIN-CONTAINING PROTEIN"/>
    <property type="match status" value="1"/>
</dbReference>
<dbReference type="EMBL" id="GBRH01206531">
    <property type="protein sequence ID" value="JAD91364.1"/>
    <property type="molecule type" value="Transcribed_RNA"/>
</dbReference>